<dbReference type="EMBL" id="CP024704">
    <property type="protein sequence ID" value="ATV69369.1"/>
    <property type="molecule type" value="Genomic_DNA"/>
</dbReference>
<feature type="region of interest" description="Disordered" evidence="1">
    <location>
        <begin position="253"/>
        <end position="276"/>
    </location>
</feature>
<dbReference type="InterPro" id="IPR038434">
    <property type="entry name" value="YARHG_sf"/>
</dbReference>
<dbReference type="Gene3D" id="1.20.58.1690">
    <property type="match status" value="1"/>
</dbReference>
<sequence length="597" mass="69044">MKNREYYTNGNLKAEYERNERGEKEGYELLYYESGVLRAEYHYKAGKLHGVTKEYYENGNLVAEGNYRNGMLEGLSRIYYESGKLKAESSYKNDALDGLCKMYYESGQVKAEYYYRDGSLEKTISSPKDNADVKAVDNKEFFDVDYEDGQLNLKLDLNTLLKSNLSKKDICKISYEDNELKLKIYDEDTKETKQIPIDKEKNVKAVQEEVKKSETKKVEAKKEEPKVQNLVSPKKETKKDELEIPSFLKSRYEDELGSEPEIKEAEPEAKRIFDPENDLDILEMVKTKRDADKTQKTEEKTELKFAKETEKKPKIKKIIKKIDSEEDEIADIRSILDTSDIDTEEEIVRNRGNKVNKGKKKSSTVTVAPPPSKKKDSLEDQKKSVLKMIFFTLFLLAIGILFYFLYQKFTSEDTESLILDKKGTVAEADTTEETDEESGADTEGTPEEVAADAKKEETKTKAETETKEKEVTKDTKEKENAKAKEETKKETKKEDKKEEVAKSSDNSDIKKIDEVISQVMDKKNPDYLLKFNSEELALIRNTLYARRGLKYTKGKYKDYFEGKSWYKPSVTSGKDLLPEKEERLVEIIRKYEKKAKK</sequence>
<keyword evidence="2" id="KW-1133">Transmembrane helix</keyword>
<feature type="region of interest" description="Disordered" evidence="1">
    <location>
        <begin position="347"/>
        <end position="380"/>
    </location>
</feature>
<dbReference type="Pfam" id="PF07661">
    <property type="entry name" value="MORN_2"/>
    <property type="match status" value="4"/>
</dbReference>
<keyword evidence="2" id="KW-0812">Transmembrane</keyword>
<evidence type="ECO:0000259" key="3">
    <source>
        <dbReference type="SMART" id="SM01324"/>
    </source>
</evidence>
<feature type="compositionally biased region" description="Basic and acidic residues" evidence="1">
    <location>
        <begin position="253"/>
        <end position="274"/>
    </location>
</feature>
<accession>A0A2D3PNV4</accession>
<keyword evidence="2" id="KW-0472">Membrane</keyword>
<dbReference type="InterPro" id="IPR011652">
    <property type="entry name" value="MORN_2"/>
</dbReference>
<dbReference type="SMART" id="SM01324">
    <property type="entry name" value="YARHG"/>
    <property type="match status" value="1"/>
</dbReference>
<feature type="compositionally biased region" description="Basic and acidic residues" evidence="1">
    <location>
        <begin position="451"/>
        <end position="508"/>
    </location>
</feature>
<evidence type="ECO:0000313" key="5">
    <source>
        <dbReference type="Proteomes" id="UP000230781"/>
    </source>
</evidence>
<dbReference type="InterPro" id="IPR025582">
    <property type="entry name" value="YARHG_dom"/>
</dbReference>
<dbReference type="Pfam" id="PF13308">
    <property type="entry name" value="YARHG"/>
    <property type="match status" value="1"/>
</dbReference>
<dbReference type="RefSeq" id="WP_100025742.1">
    <property type="nucleotide sequence ID" value="NZ_CP024704.1"/>
</dbReference>
<feature type="compositionally biased region" description="Basic residues" evidence="1">
    <location>
        <begin position="351"/>
        <end position="362"/>
    </location>
</feature>
<evidence type="ECO:0000256" key="1">
    <source>
        <dbReference type="SAM" id="MobiDB-lite"/>
    </source>
</evidence>
<feature type="compositionally biased region" description="Acidic residues" evidence="1">
    <location>
        <begin position="429"/>
        <end position="450"/>
    </location>
</feature>
<reference evidence="4 5" key="1">
    <citation type="submission" date="2017-11" db="EMBL/GenBank/DDBJ databases">
        <title>Genome sequencing of Fusobacterium periodonticum KCOM 2555.</title>
        <authorList>
            <person name="Kook J.-K."/>
            <person name="Park S.-N."/>
            <person name="Lim Y.K."/>
        </authorList>
    </citation>
    <scope>NUCLEOTIDE SEQUENCE [LARGE SCALE GENOMIC DNA]</scope>
    <source>
        <strain evidence="4 5">KCOM 2555</strain>
    </source>
</reference>
<dbReference type="Gene3D" id="3.90.930.1">
    <property type="match status" value="1"/>
</dbReference>
<protein>
    <recommendedName>
        <fullName evidence="3">YARHG domain-containing protein</fullName>
    </recommendedName>
</protein>
<name>A0A2D3PNV4_9FUSO</name>
<dbReference type="SUPFAM" id="SSF82185">
    <property type="entry name" value="Histone H3 K4-specific methyltransferase SET7/9 N-terminal domain"/>
    <property type="match status" value="1"/>
</dbReference>
<organism evidence="4 5">
    <name type="scientific">Fusobacterium pseudoperiodonticum</name>
    <dbReference type="NCBI Taxonomy" id="2663009"/>
    <lineage>
        <taxon>Bacteria</taxon>
        <taxon>Fusobacteriati</taxon>
        <taxon>Fusobacteriota</taxon>
        <taxon>Fusobacteriia</taxon>
        <taxon>Fusobacteriales</taxon>
        <taxon>Fusobacteriaceae</taxon>
        <taxon>Fusobacterium</taxon>
    </lineage>
</organism>
<dbReference type="Proteomes" id="UP000230781">
    <property type="component" value="Chromosome"/>
</dbReference>
<feature type="region of interest" description="Disordered" evidence="1">
    <location>
        <begin position="427"/>
        <end position="508"/>
    </location>
</feature>
<gene>
    <name evidence="4" type="ORF">CTM98_00970</name>
</gene>
<feature type="transmembrane region" description="Helical" evidence="2">
    <location>
        <begin position="385"/>
        <end position="406"/>
    </location>
</feature>
<dbReference type="AlphaFoldDB" id="A0A2D3PNV4"/>
<feature type="domain" description="YARHG" evidence="3">
    <location>
        <begin position="512"/>
        <end position="593"/>
    </location>
</feature>
<evidence type="ECO:0000313" key="4">
    <source>
        <dbReference type="EMBL" id="ATV69369.1"/>
    </source>
</evidence>
<proteinExistence type="predicted"/>
<evidence type="ECO:0000256" key="2">
    <source>
        <dbReference type="SAM" id="Phobius"/>
    </source>
</evidence>